<feature type="signal peptide" evidence="2">
    <location>
        <begin position="1"/>
        <end position="22"/>
    </location>
</feature>
<dbReference type="RefSeq" id="WP_105740969.1">
    <property type="nucleotide sequence ID" value="NZ_PVBR01000003.1"/>
</dbReference>
<organism evidence="3 4">
    <name type="scientific">Phyllobacterium phragmitis</name>
    <dbReference type="NCBI Taxonomy" id="2670329"/>
    <lineage>
        <taxon>Bacteria</taxon>
        <taxon>Pseudomonadati</taxon>
        <taxon>Pseudomonadota</taxon>
        <taxon>Alphaproteobacteria</taxon>
        <taxon>Hyphomicrobiales</taxon>
        <taxon>Phyllobacteriaceae</taxon>
        <taxon>Phyllobacterium</taxon>
    </lineage>
</organism>
<evidence type="ECO:0000313" key="4">
    <source>
        <dbReference type="Proteomes" id="UP000239434"/>
    </source>
</evidence>
<feature type="compositionally biased region" description="Polar residues" evidence="1">
    <location>
        <begin position="89"/>
        <end position="100"/>
    </location>
</feature>
<dbReference type="EMBL" id="PVBR01000003">
    <property type="protein sequence ID" value="PRD44888.1"/>
    <property type="molecule type" value="Genomic_DNA"/>
</dbReference>
<dbReference type="AlphaFoldDB" id="A0A2S9IWJ5"/>
<evidence type="ECO:0000256" key="2">
    <source>
        <dbReference type="SAM" id="SignalP"/>
    </source>
</evidence>
<gene>
    <name evidence="3" type="ORF">C5748_05810</name>
</gene>
<accession>A0A2S9IWJ5</accession>
<evidence type="ECO:0000313" key="3">
    <source>
        <dbReference type="EMBL" id="PRD44888.1"/>
    </source>
</evidence>
<name>A0A2S9IWJ5_9HYPH</name>
<feature type="compositionally biased region" description="Basic and acidic residues" evidence="1">
    <location>
        <begin position="40"/>
        <end position="50"/>
    </location>
</feature>
<comment type="caution">
    <text evidence="3">The sequence shown here is derived from an EMBL/GenBank/DDBJ whole genome shotgun (WGS) entry which is preliminary data.</text>
</comment>
<evidence type="ECO:0008006" key="5">
    <source>
        <dbReference type="Google" id="ProtNLM"/>
    </source>
</evidence>
<evidence type="ECO:0000256" key="1">
    <source>
        <dbReference type="SAM" id="MobiDB-lite"/>
    </source>
</evidence>
<proteinExistence type="predicted"/>
<dbReference type="Proteomes" id="UP000239434">
    <property type="component" value="Unassembled WGS sequence"/>
</dbReference>
<sequence length="117" mass="11677">MKTMSQLLAASVIILLSGGFAAAECVDTTRSAPDGTKTADIAKDGSKAPLEEPTGDSANADPGPDAVKKDGQTMPLASQQAGGDKDLAVSQQDAQAQQEGGKTAAAEAKSGKDACVE</sequence>
<protein>
    <recommendedName>
        <fullName evidence="5">Secreted protein</fullName>
    </recommendedName>
</protein>
<feature type="chain" id="PRO_5015727861" description="Secreted protein" evidence="2">
    <location>
        <begin position="23"/>
        <end position="117"/>
    </location>
</feature>
<keyword evidence="2" id="KW-0732">Signal</keyword>
<feature type="region of interest" description="Disordered" evidence="1">
    <location>
        <begin position="28"/>
        <end position="117"/>
    </location>
</feature>
<reference evidence="3 4" key="1">
    <citation type="submission" date="2018-02" db="EMBL/GenBank/DDBJ databases">
        <title>The draft genome of Phyllobacterium sp. 1N-3.</title>
        <authorList>
            <person name="Liu L."/>
            <person name="Li L."/>
            <person name="Zhang X."/>
            <person name="Wang T."/>
            <person name="Liang L."/>
        </authorList>
    </citation>
    <scope>NUCLEOTIDE SEQUENCE [LARGE SCALE GENOMIC DNA]</scope>
    <source>
        <strain evidence="3 4">1N-3</strain>
    </source>
</reference>
<keyword evidence="4" id="KW-1185">Reference proteome</keyword>